<protein>
    <submittedName>
        <fullName evidence="1">C_GCAxxG_C_C family protein</fullName>
    </submittedName>
</protein>
<keyword evidence="2" id="KW-1185">Reference proteome</keyword>
<sequence>MTKGEKAESLFKEGYNCSQSVAMAFSEELNIPSDVVAMSVSGFGGGMGRMREVCGCVSGMVYVLSILYGYSDPKDFQTKKELYQRINEVADKYKEINGSIICKELLGLVKKDGIVPEKRTDEYYKKRPCSELCKIAGNILEEYLNSHPYK</sequence>
<dbReference type="OrthoDB" id="9791535at2"/>
<name>A0A4P8XUE4_9FIRM</name>
<proteinExistence type="predicted"/>
<dbReference type="Pfam" id="PF09719">
    <property type="entry name" value="C_GCAxxG_C_C"/>
    <property type="match status" value="1"/>
</dbReference>
<dbReference type="RefSeq" id="WP_138156706.1">
    <property type="nucleotide sequence ID" value="NZ_CP039381.1"/>
</dbReference>
<dbReference type="EMBL" id="CP039381">
    <property type="protein sequence ID" value="QCT06651.1"/>
    <property type="molecule type" value="Genomic_DNA"/>
</dbReference>
<evidence type="ECO:0000313" key="1">
    <source>
        <dbReference type="EMBL" id="QCT06651.1"/>
    </source>
</evidence>
<dbReference type="AlphaFoldDB" id="A0A4P8XUE4"/>
<dbReference type="InterPro" id="IPR010181">
    <property type="entry name" value="CGCAxxGCC_motif"/>
</dbReference>
<gene>
    <name evidence="1" type="ORF">E5Z56_04405</name>
</gene>
<dbReference type="Proteomes" id="UP000301475">
    <property type="component" value="Chromosome"/>
</dbReference>
<dbReference type="NCBIfam" id="TIGR01909">
    <property type="entry name" value="C_GCAxxG_C_C"/>
    <property type="match status" value="1"/>
</dbReference>
<evidence type="ECO:0000313" key="2">
    <source>
        <dbReference type="Proteomes" id="UP000301475"/>
    </source>
</evidence>
<organism evidence="1 2">
    <name type="scientific">Ruminococcus bovis</name>
    <dbReference type="NCBI Taxonomy" id="2564099"/>
    <lineage>
        <taxon>Bacteria</taxon>
        <taxon>Bacillati</taxon>
        <taxon>Bacillota</taxon>
        <taxon>Clostridia</taxon>
        <taxon>Eubacteriales</taxon>
        <taxon>Oscillospiraceae</taxon>
        <taxon>Ruminococcus</taxon>
    </lineage>
</organism>
<reference evidence="1 2" key="1">
    <citation type="submission" date="2019-04" db="EMBL/GenBank/DDBJ databases">
        <authorList>
            <person name="Embree M."/>
            <person name="Gaffney J.R."/>
        </authorList>
    </citation>
    <scope>NUCLEOTIDE SEQUENCE [LARGE SCALE GENOMIC DNA]</scope>
    <source>
        <strain evidence="1 2">JE7A12</strain>
    </source>
</reference>
<accession>A0A4P8XUE4</accession>
<dbReference type="KEGG" id="ruj:E5Z56_04405"/>